<keyword evidence="3" id="KW-1185">Reference proteome</keyword>
<gene>
    <name evidence="2" type="ORF">SAMN05444167_0655</name>
</gene>
<name>A0A1G7GD97_9BACT</name>
<evidence type="ECO:0000313" key="2">
    <source>
        <dbReference type="EMBL" id="SDE86112.1"/>
    </source>
</evidence>
<sequence length="99" mass="10746">MASHTLNPIPSVRHSRSSSAHRTPRKQKLVTAINADIALIAEVQAYCDATGASVLDSLNEAISDWLKTSAMSRLEFFLARKSSTPIPSIETLLLDPSVQ</sequence>
<dbReference type="EMBL" id="LT629690">
    <property type="protein sequence ID" value="SDE86112.1"/>
    <property type="molecule type" value="Genomic_DNA"/>
</dbReference>
<dbReference type="Proteomes" id="UP000182427">
    <property type="component" value="Chromosome I"/>
</dbReference>
<organism evidence="2 3">
    <name type="scientific">Terriglobus roseus</name>
    <dbReference type="NCBI Taxonomy" id="392734"/>
    <lineage>
        <taxon>Bacteria</taxon>
        <taxon>Pseudomonadati</taxon>
        <taxon>Acidobacteriota</taxon>
        <taxon>Terriglobia</taxon>
        <taxon>Terriglobales</taxon>
        <taxon>Acidobacteriaceae</taxon>
        <taxon>Terriglobus</taxon>
    </lineage>
</organism>
<protein>
    <submittedName>
        <fullName evidence="2">Uncharacterized protein</fullName>
    </submittedName>
</protein>
<accession>A0A1G7GD97</accession>
<feature type="region of interest" description="Disordered" evidence="1">
    <location>
        <begin position="1"/>
        <end position="26"/>
    </location>
</feature>
<proteinExistence type="predicted"/>
<reference evidence="2 3" key="1">
    <citation type="submission" date="2016-10" db="EMBL/GenBank/DDBJ databases">
        <authorList>
            <person name="de Groot N.N."/>
        </authorList>
    </citation>
    <scope>NUCLEOTIDE SEQUENCE [LARGE SCALE GENOMIC DNA]</scope>
    <source>
        <strain evidence="2 3">GAS232</strain>
    </source>
</reference>
<evidence type="ECO:0000313" key="3">
    <source>
        <dbReference type="Proteomes" id="UP000182427"/>
    </source>
</evidence>
<dbReference type="AlphaFoldDB" id="A0A1G7GD97"/>
<evidence type="ECO:0000256" key="1">
    <source>
        <dbReference type="SAM" id="MobiDB-lite"/>
    </source>
</evidence>